<gene>
    <name evidence="3" type="ORF">Krac_5245</name>
</gene>
<evidence type="ECO:0000313" key="4">
    <source>
        <dbReference type="Proteomes" id="UP000004508"/>
    </source>
</evidence>
<feature type="transmembrane region" description="Helical" evidence="2">
    <location>
        <begin position="33"/>
        <end position="54"/>
    </location>
</feature>
<evidence type="ECO:0000256" key="1">
    <source>
        <dbReference type="SAM" id="MobiDB-lite"/>
    </source>
</evidence>
<keyword evidence="2" id="KW-0472">Membrane</keyword>
<name>D6TVC2_KTERA</name>
<dbReference type="InParanoid" id="D6TVC2"/>
<feature type="region of interest" description="Disordered" evidence="1">
    <location>
        <begin position="57"/>
        <end position="83"/>
    </location>
</feature>
<comment type="caution">
    <text evidence="3">The sequence shown here is derived from an EMBL/GenBank/DDBJ whole genome shotgun (WGS) entry which is preliminary data.</text>
</comment>
<organism evidence="3 4">
    <name type="scientific">Ktedonobacter racemifer DSM 44963</name>
    <dbReference type="NCBI Taxonomy" id="485913"/>
    <lineage>
        <taxon>Bacteria</taxon>
        <taxon>Bacillati</taxon>
        <taxon>Chloroflexota</taxon>
        <taxon>Ktedonobacteria</taxon>
        <taxon>Ktedonobacterales</taxon>
        <taxon>Ktedonobacteraceae</taxon>
        <taxon>Ktedonobacter</taxon>
    </lineage>
</organism>
<reference evidence="3 4" key="1">
    <citation type="journal article" date="2011" name="Stand. Genomic Sci.">
        <title>Non-contiguous finished genome sequence and contextual data of the filamentous soil bacterium Ktedonobacter racemifer type strain (SOSP1-21).</title>
        <authorList>
            <person name="Chang Y.J."/>
            <person name="Land M."/>
            <person name="Hauser L."/>
            <person name="Chertkov O."/>
            <person name="Del Rio T.G."/>
            <person name="Nolan M."/>
            <person name="Copeland A."/>
            <person name="Tice H."/>
            <person name="Cheng J.F."/>
            <person name="Lucas S."/>
            <person name="Han C."/>
            <person name="Goodwin L."/>
            <person name="Pitluck S."/>
            <person name="Ivanova N."/>
            <person name="Ovchinikova G."/>
            <person name="Pati A."/>
            <person name="Chen A."/>
            <person name="Palaniappan K."/>
            <person name="Mavromatis K."/>
            <person name="Liolios K."/>
            <person name="Brettin T."/>
            <person name="Fiebig A."/>
            <person name="Rohde M."/>
            <person name="Abt B."/>
            <person name="Goker M."/>
            <person name="Detter J.C."/>
            <person name="Woyke T."/>
            <person name="Bristow J."/>
            <person name="Eisen J.A."/>
            <person name="Markowitz V."/>
            <person name="Hugenholtz P."/>
            <person name="Kyrpides N.C."/>
            <person name="Klenk H.P."/>
            <person name="Lapidus A."/>
        </authorList>
    </citation>
    <scope>NUCLEOTIDE SEQUENCE [LARGE SCALE GENOMIC DNA]</scope>
    <source>
        <strain evidence="4">DSM 44963</strain>
    </source>
</reference>
<accession>D6TVC2</accession>
<evidence type="ECO:0000256" key="2">
    <source>
        <dbReference type="SAM" id="Phobius"/>
    </source>
</evidence>
<feature type="region of interest" description="Disordered" evidence="1">
    <location>
        <begin position="1"/>
        <end position="25"/>
    </location>
</feature>
<dbReference type="RefSeq" id="WP_007915554.1">
    <property type="nucleotide sequence ID" value="NZ_ADVG01000003.1"/>
</dbReference>
<feature type="compositionally biased region" description="Polar residues" evidence="1">
    <location>
        <begin position="57"/>
        <end position="78"/>
    </location>
</feature>
<protein>
    <submittedName>
        <fullName evidence="3">Uncharacterized protein</fullName>
    </submittedName>
</protein>
<dbReference type="EMBL" id="ADVG01000003">
    <property type="protein sequence ID" value="EFH84222.1"/>
    <property type="molecule type" value="Genomic_DNA"/>
</dbReference>
<dbReference type="Proteomes" id="UP000004508">
    <property type="component" value="Unassembled WGS sequence"/>
</dbReference>
<sequence length="206" mass="22019">MSDEDTQRSTSPEPTNLLQNRPQRRSRRGPAALLLRLGGVIIVCVMAIVTWQALAQHTSPPSSSAPGTNVPTKGNDNGNAVPPGWNDPAIYWQTIRTQVAQGLHLSEAQISAQLQAAGATSTATPASTSKNAAPDPGAPMANLAAQLGISTDQLRTLELNALQTACHTLVTQGKLTQADEDQRMQVFRGWDQGTLNWYVMHAFTGQ</sequence>
<dbReference type="AlphaFoldDB" id="D6TVC2"/>
<keyword evidence="2" id="KW-1133">Transmembrane helix</keyword>
<dbReference type="STRING" id="485913.Krac_5245"/>
<proteinExistence type="predicted"/>
<keyword evidence="2" id="KW-0812">Transmembrane</keyword>
<keyword evidence="4" id="KW-1185">Reference proteome</keyword>
<dbReference type="OrthoDB" id="173346at2"/>
<feature type="compositionally biased region" description="Polar residues" evidence="1">
    <location>
        <begin position="8"/>
        <end position="21"/>
    </location>
</feature>
<evidence type="ECO:0000313" key="3">
    <source>
        <dbReference type="EMBL" id="EFH84222.1"/>
    </source>
</evidence>